<dbReference type="Proteomes" id="UP001148662">
    <property type="component" value="Unassembled WGS sequence"/>
</dbReference>
<proteinExistence type="predicted"/>
<evidence type="ECO:0000313" key="1">
    <source>
        <dbReference type="EMBL" id="KAJ3553282.1"/>
    </source>
</evidence>
<evidence type="ECO:0000313" key="2">
    <source>
        <dbReference type="Proteomes" id="UP001148662"/>
    </source>
</evidence>
<dbReference type="EMBL" id="JANHOG010000557">
    <property type="protein sequence ID" value="KAJ3553282.1"/>
    <property type="molecule type" value="Genomic_DNA"/>
</dbReference>
<comment type="caution">
    <text evidence="1">The sequence shown here is derived from an EMBL/GenBank/DDBJ whole genome shotgun (WGS) entry which is preliminary data.</text>
</comment>
<protein>
    <submittedName>
        <fullName evidence="1">Uncharacterized protein</fullName>
    </submittedName>
</protein>
<name>A0ACC1T573_9APHY</name>
<reference evidence="1" key="1">
    <citation type="submission" date="2022-07" db="EMBL/GenBank/DDBJ databases">
        <title>Genome Sequence of Phlebia brevispora.</title>
        <authorList>
            <person name="Buettner E."/>
        </authorList>
    </citation>
    <scope>NUCLEOTIDE SEQUENCE</scope>
    <source>
        <strain evidence="1">MPL23</strain>
    </source>
</reference>
<keyword evidence="2" id="KW-1185">Reference proteome</keyword>
<gene>
    <name evidence="1" type="ORF">NM688_g3696</name>
</gene>
<organism evidence="1 2">
    <name type="scientific">Phlebia brevispora</name>
    <dbReference type="NCBI Taxonomy" id="194682"/>
    <lineage>
        <taxon>Eukaryota</taxon>
        <taxon>Fungi</taxon>
        <taxon>Dikarya</taxon>
        <taxon>Basidiomycota</taxon>
        <taxon>Agaricomycotina</taxon>
        <taxon>Agaricomycetes</taxon>
        <taxon>Polyporales</taxon>
        <taxon>Meruliaceae</taxon>
        <taxon>Phlebia</taxon>
    </lineage>
</organism>
<sequence length="210" mass="23707">MTSKPQAPRLDLLVILYGSSGTDPVGNSRFGADQRRVELKFNPRIPAEVPRDPVGIDTWARNTLAGLFPELKHSQKWHCEFCNKLARESQVCTASWTHLSPPRVVSYIHLVCDTRLNTPCGRQLKEVLDEMNSITGMPPATASNSPRVQAYFPAAASCACCESEESIDGPMSRCSKCKLIRYCGTKCQEEDWERHKKYCKMVKEVTWTWP</sequence>
<accession>A0ACC1T573</accession>